<dbReference type="Proteomes" id="UP000616346">
    <property type="component" value="Unassembled WGS sequence"/>
</dbReference>
<keyword evidence="1" id="KW-0732">Signal</keyword>
<feature type="chain" id="PRO_5045951144" description="DUF5115 domain-containing protein" evidence="1">
    <location>
        <begin position="19"/>
        <end position="343"/>
    </location>
</feature>
<accession>A0ABR8VAF1</accession>
<sequence length="343" mass="36579">MKLSKSLFLAFAGLGLFACSNEDVVENGGIQGDASVRVHISTDALASRVGESTLETEDVEIQEITLTLTASVGGKEAGPFTSIEEANEFVFKGVRGPQKLAVSINDGKATMTLDAVQTGLAAPMFAEENITAEDYDEASKTYTVALNPEHKTAYLNFSNISHDDSEGACWFQTITFDGLFMNGVKLSEDAVSTTYNSWAEASANTSISDAIGADWKTGGPWAGPYSYNVFPGKPILTLCYSNITVTPDRVWVDGPIKGAGYATVKDYIVSNAADLTAEEQAGLGINDEGKITEFKAGYVYNFDGLKVPDKAIGNTIIGAEDVNVVAEVSIKPWKLVDGTVTWN</sequence>
<evidence type="ECO:0000313" key="2">
    <source>
        <dbReference type="EMBL" id="MBD8001742.1"/>
    </source>
</evidence>
<gene>
    <name evidence="2" type="ORF">H9626_05845</name>
</gene>
<evidence type="ECO:0000256" key="1">
    <source>
        <dbReference type="SAM" id="SignalP"/>
    </source>
</evidence>
<organism evidence="2 3">
    <name type="scientific">Phocaeicola faecium</name>
    <dbReference type="NCBI Taxonomy" id="2762213"/>
    <lineage>
        <taxon>Bacteria</taxon>
        <taxon>Pseudomonadati</taxon>
        <taxon>Bacteroidota</taxon>
        <taxon>Bacteroidia</taxon>
        <taxon>Bacteroidales</taxon>
        <taxon>Bacteroidaceae</taxon>
        <taxon>Phocaeicola</taxon>
    </lineage>
</organism>
<evidence type="ECO:0000313" key="3">
    <source>
        <dbReference type="Proteomes" id="UP000616346"/>
    </source>
</evidence>
<feature type="signal peptide" evidence="1">
    <location>
        <begin position="1"/>
        <end position="18"/>
    </location>
</feature>
<proteinExistence type="predicted"/>
<keyword evidence="3" id="KW-1185">Reference proteome</keyword>
<dbReference type="RefSeq" id="WP_191709893.1">
    <property type="nucleotide sequence ID" value="NZ_JACSPQ010000002.1"/>
</dbReference>
<name>A0ABR8VAF1_9BACT</name>
<dbReference type="EMBL" id="JACSPQ010000002">
    <property type="protein sequence ID" value="MBD8001742.1"/>
    <property type="molecule type" value="Genomic_DNA"/>
</dbReference>
<reference evidence="2 3" key="1">
    <citation type="submission" date="2020-08" db="EMBL/GenBank/DDBJ databases">
        <title>A Genomic Blueprint of the Chicken Gut Microbiome.</title>
        <authorList>
            <person name="Gilroy R."/>
            <person name="Ravi A."/>
            <person name="Getino M."/>
            <person name="Pursley I."/>
            <person name="Horton D.L."/>
            <person name="Alikhan N.-F."/>
            <person name="Baker D."/>
            <person name="Gharbi K."/>
            <person name="Hall N."/>
            <person name="Watson M."/>
            <person name="Adriaenssens E.M."/>
            <person name="Foster-Nyarko E."/>
            <person name="Jarju S."/>
            <person name="Secka A."/>
            <person name="Antonio M."/>
            <person name="Oren A."/>
            <person name="Chaudhuri R."/>
            <person name="La Ragione R.M."/>
            <person name="Hildebrand F."/>
            <person name="Pallen M.J."/>
        </authorList>
    </citation>
    <scope>NUCLEOTIDE SEQUENCE [LARGE SCALE GENOMIC DNA]</scope>
    <source>
        <strain evidence="2 3">Sa1YUN3</strain>
    </source>
</reference>
<evidence type="ECO:0008006" key="4">
    <source>
        <dbReference type="Google" id="ProtNLM"/>
    </source>
</evidence>
<dbReference type="PROSITE" id="PS51257">
    <property type="entry name" value="PROKAR_LIPOPROTEIN"/>
    <property type="match status" value="1"/>
</dbReference>
<protein>
    <recommendedName>
        <fullName evidence="4">DUF5115 domain-containing protein</fullName>
    </recommendedName>
</protein>
<comment type="caution">
    <text evidence="2">The sequence shown here is derived from an EMBL/GenBank/DDBJ whole genome shotgun (WGS) entry which is preliminary data.</text>
</comment>